<dbReference type="EMBL" id="CATOUU010000816">
    <property type="protein sequence ID" value="CAI9950677.1"/>
    <property type="molecule type" value="Genomic_DNA"/>
</dbReference>
<gene>
    <name evidence="2" type="ORF">HINF_LOCUS38322</name>
    <name evidence="3" type="ORF">HINF_LOCUS56899</name>
</gene>
<name>A0AA86Q769_9EUKA</name>
<reference evidence="2" key="1">
    <citation type="submission" date="2023-06" db="EMBL/GenBank/DDBJ databases">
        <authorList>
            <person name="Kurt Z."/>
        </authorList>
    </citation>
    <scope>NUCLEOTIDE SEQUENCE</scope>
</reference>
<feature type="compositionally biased region" description="Pro residues" evidence="1">
    <location>
        <begin position="22"/>
        <end position="34"/>
    </location>
</feature>
<comment type="caution">
    <text evidence="2">The sequence shown here is derived from an EMBL/GenBank/DDBJ whole genome shotgun (WGS) entry which is preliminary data.</text>
</comment>
<evidence type="ECO:0000313" key="3">
    <source>
        <dbReference type="EMBL" id="CAL6074802.1"/>
    </source>
</evidence>
<dbReference type="AlphaFoldDB" id="A0AA86Q769"/>
<reference evidence="3 4" key="2">
    <citation type="submission" date="2024-07" db="EMBL/GenBank/DDBJ databases">
        <authorList>
            <person name="Akdeniz Z."/>
        </authorList>
    </citation>
    <scope>NUCLEOTIDE SEQUENCE [LARGE SCALE GENOMIC DNA]</scope>
</reference>
<evidence type="ECO:0000256" key="1">
    <source>
        <dbReference type="SAM" id="MobiDB-lite"/>
    </source>
</evidence>
<feature type="region of interest" description="Disordered" evidence="1">
    <location>
        <begin position="15"/>
        <end position="39"/>
    </location>
</feature>
<proteinExistence type="predicted"/>
<keyword evidence="4" id="KW-1185">Reference proteome</keyword>
<sequence>MRTRTFLVPRASAPRTHRWCRPPAPALPTRPSSPTPASATRTLSLQVSPQTLSSARLVRPTQLLMLDKRPVIVLEIASTLLRTTPVPLVEPTHPFRVIFVFVTLTLTKRITLLGLLLASPVQLDLFPTIVPRPAIVLEIASTLLRTTPVPLVEPTHPFRVIFVFVTLTLTKRITLLGLLLASPVQLDLFPTIVPRPAIVLEIASTLLRTTPVPLVEPTHPFRVIFVFVTLTLTKRITLLGLLLASPVQLDLFPTIVPRPAIVLEIASTLLRTTPVPLVEPTHPFRVIFVFVTLTLTKRITLLGLLLASPVQLDLFPTIVPRPAIVLEIASTLLRTTPVPLVEPTHPFRVIFVFVTLTLTKRITLLGLLLASPVQLDLFPTIVPRPAIVLEIASTSHRTIRALHARRVPWQLRTFVFATPSSSTSRLRTPARPVLSTTFTSQAAIRVLLARPTSSTTFPATDVWLA</sequence>
<evidence type="ECO:0000313" key="2">
    <source>
        <dbReference type="EMBL" id="CAI9950677.1"/>
    </source>
</evidence>
<protein>
    <submittedName>
        <fullName evidence="3">Hypothetical_protein</fullName>
    </submittedName>
</protein>
<dbReference type="EMBL" id="CAXDID020000310">
    <property type="protein sequence ID" value="CAL6074802.1"/>
    <property type="molecule type" value="Genomic_DNA"/>
</dbReference>
<organism evidence="2">
    <name type="scientific">Hexamita inflata</name>
    <dbReference type="NCBI Taxonomy" id="28002"/>
    <lineage>
        <taxon>Eukaryota</taxon>
        <taxon>Metamonada</taxon>
        <taxon>Diplomonadida</taxon>
        <taxon>Hexamitidae</taxon>
        <taxon>Hexamitinae</taxon>
        <taxon>Hexamita</taxon>
    </lineage>
</organism>
<accession>A0AA86Q769</accession>
<evidence type="ECO:0000313" key="4">
    <source>
        <dbReference type="Proteomes" id="UP001642409"/>
    </source>
</evidence>
<dbReference type="Proteomes" id="UP001642409">
    <property type="component" value="Unassembled WGS sequence"/>
</dbReference>